<dbReference type="EMBL" id="KN835429">
    <property type="protein sequence ID" value="KIK37789.1"/>
    <property type="molecule type" value="Genomic_DNA"/>
</dbReference>
<keyword evidence="2" id="KW-1185">Reference proteome</keyword>
<dbReference type="Proteomes" id="UP000054485">
    <property type="component" value="Unassembled WGS sequence"/>
</dbReference>
<protein>
    <submittedName>
        <fullName evidence="1">Unplaced genomic scaffold CY34scaffold_298, whole genome shotgun sequence</fullName>
    </submittedName>
</protein>
<dbReference type="InParanoid" id="A0A0D0AI27"/>
<gene>
    <name evidence="1" type="ORF">CY34DRAFT_810012</name>
</gene>
<evidence type="ECO:0000313" key="1">
    <source>
        <dbReference type="EMBL" id="KIK37789.1"/>
    </source>
</evidence>
<organism evidence="1 2">
    <name type="scientific">Suillus luteus UH-Slu-Lm8-n1</name>
    <dbReference type="NCBI Taxonomy" id="930992"/>
    <lineage>
        <taxon>Eukaryota</taxon>
        <taxon>Fungi</taxon>
        <taxon>Dikarya</taxon>
        <taxon>Basidiomycota</taxon>
        <taxon>Agaricomycotina</taxon>
        <taxon>Agaricomycetes</taxon>
        <taxon>Agaricomycetidae</taxon>
        <taxon>Boletales</taxon>
        <taxon>Suillineae</taxon>
        <taxon>Suillaceae</taxon>
        <taxon>Suillus</taxon>
    </lineage>
</organism>
<accession>A0A0D0AI27</accession>
<proteinExistence type="predicted"/>
<reference evidence="2" key="2">
    <citation type="submission" date="2015-01" db="EMBL/GenBank/DDBJ databases">
        <title>Evolutionary Origins and Diversification of the Mycorrhizal Mutualists.</title>
        <authorList>
            <consortium name="DOE Joint Genome Institute"/>
            <consortium name="Mycorrhizal Genomics Consortium"/>
            <person name="Kohler A."/>
            <person name="Kuo A."/>
            <person name="Nagy L.G."/>
            <person name="Floudas D."/>
            <person name="Copeland A."/>
            <person name="Barry K.W."/>
            <person name="Cichocki N."/>
            <person name="Veneault-Fourrey C."/>
            <person name="LaButti K."/>
            <person name="Lindquist E.A."/>
            <person name="Lipzen A."/>
            <person name="Lundell T."/>
            <person name="Morin E."/>
            <person name="Murat C."/>
            <person name="Riley R."/>
            <person name="Ohm R."/>
            <person name="Sun H."/>
            <person name="Tunlid A."/>
            <person name="Henrissat B."/>
            <person name="Grigoriev I.V."/>
            <person name="Hibbett D.S."/>
            <person name="Martin F."/>
        </authorList>
    </citation>
    <scope>NUCLEOTIDE SEQUENCE [LARGE SCALE GENOMIC DNA]</scope>
    <source>
        <strain evidence="2">UH-Slu-Lm8-n1</strain>
    </source>
</reference>
<name>A0A0D0AI27_9AGAM</name>
<dbReference type="HOGENOM" id="CLU_3108003_0_0_1"/>
<sequence length="51" mass="5684">MSHAPAQAKIQALLSDFKLQASSATWHVLFLVKPPASARHCICRQILFTIH</sequence>
<reference evidence="1 2" key="1">
    <citation type="submission" date="2014-04" db="EMBL/GenBank/DDBJ databases">
        <authorList>
            <consortium name="DOE Joint Genome Institute"/>
            <person name="Kuo A."/>
            <person name="Ruytinx J."/>
            <person name="Rineau F."/>
            <person name="Colpaert J."/>
            <person name="Kohler A."/>
            <person name="Nagy L.G."/>
            <person name="Floudas D."/>
            <person name="Copeland A."/>
            <person name="Barry K.W."/>
            <person name="Cichocki N."/>
            <person name="Veneault-Fourrey C."/>
            <person name="LaButti K."/>
            <person name="Lindquist E.A."/>
            <person name="Lipzen A."/>
            <person name="Lundell T."/>
            <person name="Morin E."/>
            <person name="Murat C."/>
            <person name="Sun H."/>
            <person name="Tunlid A."/>
            <person name="Henrissat B."/>
            <person name="Grigoriev I.V."/>
            <person name="Hibbett D.S."/>
            <person name="Martin F."/>
            <person name="Nordberg H.P."/>
            <person name="Cantor M.N."/>
            <person name="Hua S.X."/>
        </authorList>
    </citation>
    <scope>NUCLEOTIDE SEQUENCE [LARGE SCALE GENOMIC DNA]</scope>
    <source>
        <strain evidence="1 2">UH-Slu-Lm8-n1</strain>
    </source>
</reference>
<evidence type="ECO:0000313" key="2">
    <source>
        <dbReference type="Proteomes" id="UP000054485"/>
    </source>
</evidence>
<dbReference type="AlphaFoldDB" id="A0A0D0AI27"/>